<accession>A0A4Y1ZY77</accession>
<dbReference type="Proteomes" id="UP000499080">
    <property type="component" value="Unassembled WGS sequence"/>
</dbReference>
<evidence type="ECO:0000313" key="1">
    <source>
        <dbReference type="EMBL" id="GBL72428.1"/>
    </source>
</evidence>
<reference evidence="1 2" key="1">
    <citation type="journal article" date="2019" name="Sci. Rep.">
        <title>Orb-weaving spider Araneus ventricosus genome elucidates the spidroin gene catalogue.</title>
        <authorList>
            <person name="Kono N."/>
            <person name="Nakamura H."/>
            <person name="Ohtoshi R."/>
            <person name="Moran D.A.P."/>
            <person name="Shinohara A."/>
            <person name="Yoshida Y."/>
            <person name="Fujiwara M."/>
            <person name="Mori M."/>
            <person name="Tomita M."/>
            <person name="Arakawa K."/>
        </authorList>
    </citation>
    <scope>NUCLEOTIDE SEQUENCE [LARGE SCALE GENOMIC DNA]</scope>
</reference>
<name>A0A4Y1ZY77_ARAVE</name>
<comment type="caution">
    <text evidence="1">The sequence shown here is derived from an EMBL/GenBank/DDBJ whole genome shotgun (WGS) entry which is preliminary data.</text>
</comment>
<organism evidence="1 2">
    <name type="scientific">Araneus ventricosus</name>
    <name type="common">Orbweaver spider</name>
    <name type="synonym">Epeira ventricosa</name>
    <dbReference type="NCBI Taxonomy" id="182803"/>
    <lineage>
        <taxon>Eukaryota</taxon>
        <taxon>Metazoa</taxon>
        <taxon>Ecdysozoa</taxon>
        <taxon>Arthropoda</taxon>
        <taxon>Chelicerata</taxon>
        <taxon>Arachnida</taxon>
        <taxon>Araneae</taxon>
        <taxon>Araneomorphae</taxon>
        <taxon>Entelegynae</taxon>
        <taxon>Araneoidea</taxon>
        <taxon>Araneidae</taxon>
        <taxon>Araneus</taxon>
    </lineage>
</organism>
<evidence type="ECO:0000313" key="2">
    <source>
        <dbReference type="Proteomes" id="UP000499080"/>
    </source>
</evidence>
<protein>
    <submittedName>
        <fullName evidence="1">Uncharacterized protein</fullName>
    </submittedName>
</protein>
<keyword evidence="2" id="KW-1185">Reference proteome</keyword>
<dbReference type="EMBL" id="BGPR01000001">
    <property type="protein sequence ID" value="GBL72428.1"/>
    <property type="molecule type" value="Genomic_DNA"/>
</dbReference>
<proteinExistence type="predicted"/>
<sequence>MEQQLGRIPSQLVKNKNLFITNQRKYFLNIPEVYNTTSEATVQVTVGLLSLHIEIEQEVNFVDVARFNKSSQGIYFRPEGYERPKFNSISPV</sequence>
<gene>
    <name evidence="1" type="ORF">AVEN_115350_1</name>
</gene>
<dbReference type="AlphaFoldDB" id="A0A4Y1ZY77"/>